<accession>A0A6C0IX51</accession>
<organism evidence="1">
    <name type="scientific">viral metagenome</name>
    <dbReference type="NCBI Taxonomy" id="1070528"/>
    <lineage>
        <taxon>unclassified sequences</taxon>
        <taxon>metagenomes</taxon>
        <taxon>organismal metagenomes</taxon>
    </lineage>
</organism>
<evidence type="ECO:0000313" key="1">
    <source>
        <dbReference type="EMBL" id="QHT96996.1"/>
    </source>
</evidence>
<sequence length="67" mass="8038">MLSQEQREQLQQYRETLRAKELSELQQMVASANLQNEIGVDRQDVKQVHVFVLMQAERKRLRELNQQ</sequence>
<dbReference type="EMBL" id="MN740271">
    <property type="protein sequence ID" value="QHT96996.1"/>
    <property type="molecule type" value="Genomic_DNA"/>
</dbReference>
<proteinExistence type="predicted"/>
<name>A0A6C0IX51_9ZZZZ</name>
<reference evidence="1" key="1">
    <citation type="journal article" date="2020" name="Nature">
        <title>Giant virus diversity and host interactions through global metagenomics.</title>
        <authorList>
            <person name="Schulz F."/>
            <person name="Roux S."/>
            <person name="Paez-Espino D."/>
            <person name="Jungbluth S."/>
            <person name="Walsh D.A."/>
            <person name="Denef V.J."/>
            <person name="McMahon K.D."/>
            <person name="Konstantinidis K.T."/>
            <person name="Eloe-Fadrosh E.A."/>
            <person name="Kyrpides N.C."/>
            <person name="Woyke T."/>
        </authorList>
    </citation>
    <scope>NUCLEOTIDE SEQUENCE</scope>
    <source>
        <strain evidence="1">GVMAG-M-3300024510-1</strain>
    </source>
</reference>
<dbReference type="AlphaFoldDB" id="A0A6C0IX51"/>
<protein>
    <submittedName>
        <fullName evidence="1">Uncharacterized protein</fullName>
    </submittedName>
</protein>